<evidence type="ECO:0000313" key="4">
    <source>
        <dbReference type="EMBL" id="JAI71663.1"/>
    </source>
</evidence>
<dbReference type="PANTHER" id="PTHR12499">
    <property type="entry name" value="OPTIC ATROPHY 3 PROTEIN OPA3"/>
    <property type="match status" value="1"/>
</dbReference>
<evidence type="ECO:0000313" key="7">
    <source>
        <dbReference type="Proteomes" id="UP001234178"/>
    </source>
</evidence>
<comment type="similarity">
    <text evidence="1">Belongs to the OPA3 family.</text>
</comment>
<feature type="region of interest" description="Disordered" evidence="3">
    <location>
        <begin position="163"/>
        <end position="184"/>
    </location>
</feature>
<gene>
    <name evidence="6" type="ORF">OUZ56_019703</name>
</gene>
<dbReference type="EMBL" id="JAOYFB010000003">
    <property type="protein sequence ID" value="KAK4010557.1"/>
    <property type="molecule type" value="Genomic_DNA"/>
</dbReference>
<dbReference type="OrthoDB" id="2129069at2759"/>
<keyword evidence="7" id="KW-1185">Reference proteome</keyword>
<accession>A0A0P5JK65</accession>
<name>A0A0P5JK65_9CRUS</name>
<dbReference type="GO" id="GO:0019216">
    <property type="term" value="P:regulation of lipid metabolic process"/>
    <property type="evidence" value="ECO:0007669"/>
    <property type="project" value="TreeGrafter"/>
</dbReference>
<evidence type="ECO:0000256" key="2">
    <source>
        <dbReference type="ARBA" id="ARBA00023054"/>
    </source>
</evidence>
<feature type="compositionally biased region" description="Low complexity" evidence="3">
    <location>
        <begin position="168"/>
        <end position="184"/>
    </location>
</feature>
<dbReference type="Pfam" id="PF07047">
    <property type="entry name" value="OPA3"/>
    <property type="match status" value="1"/>
</dbReference>
<dbReference type="GO" id="GO:0005739">
    <property type="term" value="C:mitochondrion"/>
    <property type="evidence" value="ECO:0007669"/>
    <property type="project" value="TreeGrafter"/>
</dbReference>
<dbReference type="PANTHER" id="PTHR12499:SF0">
    <property type="entry name" value="OPTIC ATROPHY 3 PROTEIN"/>
    <property type="match status" value="1"/>
</dbReference>
<reference evidence="6 7" key="4">
    <citation type="journal article" date="2023" name="Nucleic Acids Res.">
        <title>The hologenome of Daphnia magna reveals possible DNA methylation and microbiome-mediated evolution of the host genome.</title>
        <authorList>
            <person name="Chaturvedi A."/>
            <person name="Li X."/>
            <person name="Dhandapani V."/>
            <person name="Marshall H."/>
            <person name="Kissane S."/>
            <person name="Cuenca-Cambronero M."/>
            <person name="Asole G."/>
            <person name="Calvet F."/>
            <person name="Ruiz-Romero M."/>
            <person name="Marangio P."/>
            <person name="Guigo R."/>
            <person name="Rago D."/>
            <person name="Mirbahai L."/>
            <person name="Eastwood N."/>
            <person name="Colbourne J.K."/>
            <person name="Zhou J."/>
            <person name="Mallon E."/>
            <person name="Orsini L."/>
        </authorList>
    </citation>
    <scope>NUCLEOTIDE SEQUENCE [LARGE SCALE GENOMIC DNA]</scope>
    <source>
        <strain evidence="6">LRV0_1</strain>
    </source>
</reference>
<organism evidence="4">
    <name type="scientific">Daphnia magna</name>
    <dbReference type="NCBI Taxonomy" id="35525"/>
    <lineage>
        <taxon>Eukaryota</taxon>
        <taxon>Metazoa</taxon>
        <taxon>Ecdysozoa</taxon>
        <taxon>Arthropoda</taxon>
        <taxon>Crustacea</taxon>
        <taxon>Branchiopoda</taxon>
        <taxon>Diplostraca</taxon>
        <taxon>Cladocera</taxon>
        <taxon>Anomopoda</taxon>
        <taxon>Daphniidae</taxon>
        <taxon>Daphnia</taxon>
    </lineage>
</organism>
<dbReference type="EMBL" id="GDIP01251738">
    <property type="protein sequence ID" value="JAI71663.1"/>
    <property type="molecule type" value="Transcribed_RNA"/>
</dbReference>
<reference evidence="4" key="3">
    <citation type="submission" date="2015-10" db="EMBL/GenBank/DDBJ databases">
        <authorList>
            <person name="Gilbert D.G."/>
        </authorList>
    </citation>
    <scope>NUCLEOTIDE SEQUENCE</scope>
</reference>
<dbReference type="EMBL" id="GDIQ01044932">
    <property type="protein sequence ID" value="JAN49805.1"/>
    <property type="molecule type" value="Transcribed_RNA"/>
</dbReference>
<evidence type="ECO:0000313" key="5">
    <source>
        <dbReference type="EMBL" id="JAN49805.1"/>
    </source>
</evidence>
<protein>
    <submittedName>
        <fullName evidence="4">Optic atrophy 3 protein</fullName>
    </submittedName>
</protein>
<evidence type="ECO:0000256" key="3">
    <source>
        <dbReference type="SAM" id="MobiDB-lite"/>
    </source>
</evidence>
<sequence>MSALPVAKLAALVVKQLAKPLANLAKEKAKESYFFRTYICMPPAQFYHRCEVKLKMWAMNLGKAVEIPKLNEAMAIELGGTLLGEGIIFITGAVLVTAEVVRRNKKDAALEQARRNEMESILDRLRDMEIESSRQDAQLREINRLCMALQGIVVSQSQESAGDKSKVEAACSENNASSSRLSSSNSAVPVALESSSAATGKRYVGSSRGIVEQAIALIIKS</sequence>
<dbReference type="InterPro" id="IPR010754">
    <property type="entry name" value="OPA3-like"/>
</dbReference>
<reference evidence="5" key="2">
    <citation type="submission" date="2015-10" db="EMBL/GenBank/DDBJ databases">
        <title>EvidentialGene: Evidence-directed Construction of Complete mRNA Transcriptomes without Genomes.</title>
        <authorList>
            <person name="Gilbert D.G."/>
        </authorList>
    </citation>
    <scope>NUCLEOTIDE SEQUENCE</scope>
</reference>
<reference evidence="4" key="1">
    <citation type="submission" date="2015-10" db="EMBL/GenBank/DDBJ databases">
        <title>Daphnia magna gene sets from two clonal populations assembled and annotated with EvidentialGene.</title>
        <authorList>
            <person name="Gilbert D."/>
            <person name="Podicheti R."/>
            <person name="Orsini L."/>
            <person name="Colbourne J."/>
            <person name="Pfrender M."/>
        </authorList>
    </citation>
    <scope>NUCLEOTIDE SEQUENCE</scope>
</reference>
<dbReference type="AlphaFoldDB" id="A0A0P5JK65"/>
<evidence type="ECO:0000313" key="6">
    <source>
        <dbReference type="EMBL" id="KAK4010557.1"/>
    </source>
</evidence>
<evidence type="ECO:0000256" key="1">
    <source>
        <dbReference type="ARBA" id="ARBA00007584"/>
    </source>
</evidence>
<dbReference type="Proteomes" id="UP001234178">
    <property type="component" value="Unassembled WGS sequence"/>
</dbReference>
<keyword evidence="2" id="KW-0175">Coiled coil</keyword>
<proteinExistence type="inferred from homology"/>